<evidence type="ECO:0000313" key="2">
    <source>
        <dbReference type="Proteomes" id="UP000299102"/>
    </source>
</evidence>
<dbReference type="OrthoDB" id="5534248at2759"/>
<dbReference type="EMBL" id="BGZK01000189">
    <property type="protein sequence ID" value="GBP27126.1"/>
    <property type="molecule type" value="Genomic_DNA"/>
</dbReference>
<keyword evidence="2" id="KW-1185">Reference proteome</keyword>
<name>A0A4C1UMB7_EUMVA</name>
<accession>A0A4C1UMB7</accession>
<dbReference type="AlphaFoldDB" id="A0A4C1UMB7"/>
<dbReference type="Proteomes" id="UP000299102">
    <property type="component" value="Unassembled WGS sequence"/>
</dbReference>
<proteinExistence type="predicted"/>
<comment type="caution">
    <text evidence="1">The sequence shown here is derived from an EMBL/GenBank/DDBJ whole genome shotgun (WGS) entry which is preliminary data.</text>
</comment>
<gene>
    <name evidence="1" type="ORF">EVAR_16797_1</name>
</gene>
<protein>
    <submittedName>
        <fullName evidence="1">Uncharacterized protein</fullName>
    </submittedName>
</protein>
<organism evidence="1 2">
    <name type="scientific">Eumeta variegata</name>
    <name type="common">Bagworm moth</name>
    <name type="synonym">Eumeta japonica</name>
    <dbReference type="NCBI Taxonomy" id="151549"/>
    <lineage>
        <taxon>Eukaryota</taxon>
        <taxon>Metazoa</taxon>
        <taxon>Ecdysozoa</taxon>
        <taxon>Arthropoda</taxon>
        <taxon>Hexapoda</taxon>
        <taxon>Insecta</taxon>
        <taxon>Pterygota</taxon>
        <taxon>Neoptera</taxon>
        <taxon>Endopterygota</taxon>
        <taxon>Lepidoptera</taxon>
        <taxon>Glossata</taxon>
        <taxon>Ditrysia</taxon>
        <taxon>Tineoidea</taxon>
        <taxon>Psychidae</taxon>
        <taxon>Oiketicinae</taxon>
        <taxon>Eumeta</taxon>
    </lineage>
</organism>
<reference evidence="1 2" key="1">
    <citation type="journal article" date="2019" name="Commun. Biol.">
        <title>The bagworm genome reveals a unique fibroin gene that provides high tensile strength.</title>
        <authorList>
            <person name="Kono N."/>
            <person name="Nakamura H."/>
            <person name="Ohtoshi R."/>
            <person name="Tomita M."/>
            <person name="Numata K."/>
            <person name="Arakawa K."/>
        </authorList>
    </citation>
    <scope>NUCLEOTIDE SEQUENCE [LARGE SCALE GENOMIC DNA]</scope>
</reference>
<sequence>MARRHERTHSTRRLIRAGVPQGSTLSLCCTLRTQTIYRDRCRLASNCVIRGRYRALYGSRNRSTDSPSYPPEAIDELGQWFRKWRIEVNPDKSAAIHSTMVRLGVDSLSTKHPNLKMLDANIPWQRNYKYLESRSIKIYTSEIISSVLEILHFSTKQGSGPCSVEK</sequence>
<evidence type="ECO:0000313" key="1">
    <source>
        <dbReference type="EMBL" id="GBP27126.1"/>
    </source>
</evidence>